<feature type="compositionally biased region" description="Polar residues" evidence="12">
    <location>
        <begin position="167"/>
        <end position="176"/>
    </location>
</feature>
<dbReference type="GO" id="GO:0030182">
    <property type="term" value="P:neuron differentiation"/>
    <property type="evidence" value="ECO:0007669"/>
    <property type="project" value="TreeGrafter"/>
</dbReference>
<evidence type="ECO:0000313" key="15">
    <source>
        <dbReference type="EMBL" id="GFO32219.1"/>
    </source>
</evidence>
<evidence type="ECO:0000259" key="14">
    <source>
        <dbReference type="PROSITE" id="PS50071"/>
    </source>
</evidence>
<feature type="compositionally biased region" description="Polar residues" evidence="12">
    <location>
        <begin position="1104"/>
        <end position="1118"/>
    </location>
</feature>
<dbReference type="PROSITE" id="PS00027">
    <property type="entry name" value="HOMEOBOX_1"/>
    <property type="match status" value="1"/>
</dbReference>
<keyword evidence="5 10" id="KW-0440">LIM domain</keyword>
<feature type="compositionally biased region" description="Polar residues" evidence="12">
    <location>
        <begin position="250"/>
        <end position="261"/>
    </location>
</feature>
<gene>
    <name evidence="15" type="ORF">PoB_005872400</name>
</gene>
<accession>A0AAV4CM68</accession>
<dbReference type="SUPFAM" id="SSF46689">
    <property type="entry name" value="Homeodomain-like"/>
    <property type="match status" value="1"/>
</dbReference>
<comment type="caution">
    <text evidence="15">The sequence shown here is derived from an EMBL/GenBank/DDBJ whole genome shotgun (WGS) entry which is preliminary data.</text>
</comment>
<feature type="compositionally biased region" description="Polar residues" evidence="12">
    <location>
        <begin position="576"/>
        <end position="588"/>
    </location>
</feature>
<feature type="domain" description="LIM zinc-binding" evidence="13">
    <location>
        <begin position="811"/>
        <end position="873"/>
    </location>
</feature>
<dbReference type="PROSITE" id="PS00478">
    <property type="entry name" value="LIM_DOMAIN_1"/>
    <property type="match status" value="1"/>
</dbReference>
<dbReference type="CDD" id="cd00086">
    <property type="entry name" value="homeodomain"/>
    <property type="match status" value="1"/>
</dbReference>
<dbReference type="PANTHER" id="PTHR24208:SF127">
    <property type="entry name" value="LIM_HOMEOBOX PROTEIN AWH"/>
    <property type="match status" value="1"/>
</dbReference>
<dbReference type="InterPro" id="IPR001356">
    <property type="entry name" value="HD"/>
</dbReference>
<feature type="compositionally biased region" description="Low complexity" evidence="12">
    <location>
        <begin position="764"/>
        <end position="786"/>
    </location>
</feature>
<feature type="region of interest" description="Disordered" evidence="12">
    <location>
        <begin position="1"/>
        <end position="57"/>
    </location>
</feature>
<proteinExistence type="predicted"/>
<dbReference type="Pfam" id="PF00046">
    <property type="entry name" value="Homeodomain"/>
    <property type="match status" value="1"/>
</dbReference>
<evidence type="ECO:0000259" key="13">
    <source>
        <dbReference type="PROSITE" id="PS50023"/>
    </source>
</evidence>
<comment type="subcellular location">
    <subcellularLocation>
        <location evidence="1 9 11">Nucleus</location>
    </subcellularLocation>
</comment>
<feature type="compositionally biased region" description="Basic and acidic residues" evidence="12">
    <location>
        <begin position="1159"/>
        <end position="1173"/>
    </location>
</feature>
<feature type="region of interest" description="Disordered" evidence="12">
    <location>
        <begin position="424"/>
        <end position="445"/>
    </location>
</feature>
<feature type="domain" description="Homeobox" evidence="14">
    <location>
        <begin position="947"/>
        <end position="1007"/>
    </location>
</feature>
<dbReference type="PANTHER" id="PTHR24208">
    <property type="entry name" value="LIM/HOMEOBOX PROTEIN LHX"/>
    <property type="match status" value="1"/>
</dbReference>
<dbReference type="InterPro" id="IPR001781">
    <property type="entry name" value="Znf_LIM"/>
</dbReference>
<name>A0AAV4CM68_9GAST</name>
<feature type="DNA-binding region" description="Homeobox" evidence="9">
    <location>
        <begin position="949"/>
        <end position="1008"/>
    </location>
</feature>
<feature type="compositionally biased region" description="Polar residues" evidence="12">
    <location>
        <begin position="1046"/>
        <end position="1066"/>
    </location>
</feature>
<evidence type="ECO:0000256" key="4">
    <source>
        <dbReference type="ARBA" id="ARBA00022833"/>
    </source>
</evidence>
<keyword evidence="2 10" id="KW-0479">Metal-binding</keyword>
<keyword evidence="7 9" id="KW-0371">Homeobox</keyword>
<keyword evidence="4 10" id="KW-0862">Zinc</keyword>
<feature type="compositionally biased region" description="Basic and acidic residues" evidence="12">
    <location>
        <begin position="1120"/>
        <end position="1132"/>
    </location>
</feature>
<feature type="compositionally biased region" description="Low complexity" evidence="12">
    <location>
        <begin position="217"/>
        <end position="233"/>
    </location>
</feature>
<evidence type="ECO:0000256" key="8">
    <source>
        <dbReference type="ARBA" id="ARBA00023242"/>
    </source>
</evidence>
<evidence type="ECO:0000313" key="16">
    <source>
        <dbReference type="Proteomes" id="UP000735302"/>
    </source>
</evidence>
<dbReference type="GO" id="GO:0005634">
    <property type="term" value="C:nucleus"/>
    <property type="evidence" value="ECO:0007669"/>
    <property type="project" value="UniProtKB-SubCell"/>
</dbReference>
<dbReference type="Proteomes" id="UP000735302">
    <property type="component" value="Unassembled WGS sequence"/>
</dbReference>
<feature type="compositionally biased region" description="Low complexity" evidence="12">
    <location>
        <begin position="1086"/>
        <end position="1095"/>
    </location>
</feature>
<evidence type="ECO:0000256" key="3">
    <source>
        <dbReference type="ARBA" id="ARBA00022737"/>
    </source>
</evidence>
<feature type="region of interest" description="Disordered" evidence="12">
    <location>
        <begin position="1004"/>
        <end position="1030"/>
    </location>
</feature>
<feature type="domain" description="LIM zinc-binding" evidence="13">
    <location>
        <begin position="874"/>
        <end position="937"/>
    </location>
</feature>
<feature type="compositionally biased region" description="Low complexity" evidence="12">
    <location>
        <begin position="429"/>
        <end position="445"/>
    </location>
</feature>
<feature type="region of interest" description="Disordered" evidence="12">
    <location>
        <begin position="1086"/>
        <end position="1173"/>
    </location>
</feature>
<keyword evidence="16" id="KW-1185">Reference proteome</keyword>
<dbReference type="EMBL" id="BLXT01006573">
    <property type="protein sequence ID" value="GFO32219.1"/>
    <property type="molecule type" value="Genomic_DNA"/>
</dbReference>
<feature type="compositionally biased region" description="Polar residues" evidence="12">
    <location>
        <begin position="732"/>
        <end position="743"/>
    </location>
</feature>
<feature type="compositionally biased region" description="Polar residues" evidence="12">
    <location>
        <begin position="692"/>
        <end position="701"/>
    </location>
</feature>
<reference evidence="15 16" key="1">
    <citation type="journal article" date="2021" name="Elife">
        <title>Chloroplast acquisition without the gene transfer in kleptoplastic sea slugs, Plakobranchus ocellatus.</title>
        <authorList>
            <person name="Maeda T."/>
            <person name="Takahashi S."/>
            <person name="Yoshida T."/>
            <person name="Shimamura S."/>
            <person name="Takaki Y."/>
            <person name="Nagai Y."/>
            <person name="Toyoda A."/>
            <person name="Suzuki Y."/>
            <person name="Arimoto A."/>
            <person name="Ishii H."/>
            <person name="Satoh N."/>
            <person name="Nishiyama T."/>
            <person name="Hasebe M."/>
            <person name="Maruyama T."/>
            <person name="Minagawa J."/>
            <person name="Obokata J."/>
            <person name="Shigenobu S."/>
        </authorList>
    </citation>
    <scope>NUCLEOTIDE SEQUENCE [LARGE SCALE GENOMIC DNA]</scope>
</reference>
<protein>
    <submittedName>
        <fullName evidence="15">LIM/homeobox protein awh</fullName>
    </submittedName>
</protein>
<dbReference type="InterPro" id="IPR050453">
    <property type="entry name" value="LIM_Homeobox_TF"/>
</dbReference>
<evidence type="ECO:0000256" key="1">
    <source>
        <dbReference type="ARBA" id="ARBA00004123"/>
    </source>
</evidence>
<dbReference type="GO" id="GO:0000977">
    <property type="term" value="F:RNA polymerase II transcription regulatory region sequence-specific DNA binding"/>
    <property type="evidence" value="ECO:0007669"/>
    <property type="project" value="TreeGrafter"/>
</dbReference>
<dbReference type="Pfam" id="PF00412">
    <property type="entry name" value="LIM"/>
    <property type="match status" value="2"/>
</dbReference>
<evidence type="ECO:0000256" key="7">
    <source>
        <dbReference type="ARBA" id="ARBA00023155"/>
    </source>
</evidence>
<evidence type="ECO:0000256" key="9">
    <source>
        <dbReference type="PROSITE-ProRule" id="PRU00108"/>
    </source>
</evidence>
<feature type="compositionally biased region" description="Polar residues" evidence="12">
    <location>
        <begin position="1004"/>
        <end position="1027"/>
    </location>
</feature>
<dbReference type="InterPro" id="IPR009057">
    <property type="entry name" value="Homeodomain-like_sf"/>
</dbReference>
<feature type="region of interest" description="Disordered" evidence="12">
    <location>
        <begin position="687"/>
        <end position="786"/>
    </location>
</feature>
<dbReference type="PROSITE" id="PS50023">
    <property type="entry name" value="LIM_DOMAIN_2"/>
    <property type="match status" value="2"/>
</dbReference>
<feature type="compositionally biased region" description="Polar residues" evidence="12">
    <location>
        <begin position="1"/>
        <end position="31"/>
    </location>
</feature>
<feature type="region of interest" description="Disordered" evidence="12">
    <location>
        <begin position="1274"/>
        <end position="1306"/>
    </location>
</feature>
<feature type="region of interest" description="Disordered" evidence="12">
    <location>
        <begin position="161"/>
        <end position="261"/>
    </location>
</feature>
<sequence length="1363" mass="147595">MAESSGQSYPCDNQQQQLQADTGSCAISATSAPEKGGSLSTTMLNEHLPSGAEARPPSAAAAAAAAASSCSPALEFSTPETEPIGCLTQFNANSILAVGRAFLEQRESDAKEPLALLKVKVCSCASPCECWEIVEGVLIDKVKNLSDLEALVGAVSTLERRSAKTGVKTNAHTKSNISRDGDTCDLPTFLPPLSLPEKLPPQNLDNKSGSKNSTTLPSCFSSNSSKSPRSSSKPPKRSDKPKSRRRKTSVQHNIINRPSDVSTLSYPLQGELITGNECSAQGQHGNGQTFFSPAGLAEWCTQSQYEYLPPSFYSSAMPCHLPPLPMFTGNGMSFFPGSFNDNILSTQSREDYHSPNYSSFHGANMHSSRSASQHASFILPQSQYFAAQQNAFPTAHPAYNFSPQHHLPTGQVYPGAEFSCTAETRRTVSTPQQQTSPAAQTHSQTAAQYGAGANTQLSFSNPAPRMYDHLPMSRYFPNTSNTGYADVRGRRVLNTQNGQHCSGMDMAGTQANNLFSSPYLQNSTCSAPLTKTSFPPKDTSTANRKRGNHQKGDSSGKSRPSSRKHTASAPPGLASDMTTPKTSTSACTLNLDPQDPGMLVASPVRYTDNLNPESTLSKKFVMCCSCHDRSLSDQTAAGAAAAAENYTMTSHTDNSLVTNCSTEATLGSSHGSQTSIEALAGSSSAPDLFSNCGPSSSSEAQLQAKKKSSRLDKNNKRSKGKSKVSPSSQSSCNTDKNGGNPSSAIGVPAGAHYLGGVNRTSVDSHTTTSYSTPSVSSSDSNFTTNNNNLAEYRQTDVEFSELPDQERRGSHTCLGCQLPVHDRYVLRVRDHGYWHADCLRCSTCQVNLSAQASCYVRDERVFCRADYNILFGLACVKCSLHFKKDEDWMRVAGQHRYHIACFLCKICKRQLGSNERYHLVNGTDIYCTNHYRDLVNGDNADGQHPPKKAKRNRTSYTEAQIKYLQERFNIDSNPDGNELEKIAARIGLKKRVVQVWFQNNRARLKKTANNTKGGNQENKNPSTSNGLTGACNLQDEMSFEWDHSMESSLEGQAYPTTTSSPLQMLTAPSSSHFLNSYNMTNTASAGPMGAQAAAPNSAHRVMQGQPTNGDGAGSNNGCTPRHDQVSPHHPNDLRPNSYQGGSPDYISGNNAMGGLHQQQRQELHPEHQTSPHDYLNRRSEARDRSGAPSAGIMYPDQVYPDSNGSTVNLHYHQHHQSPFFSAYHSHNGHIGHSNGDVYPHSSYMHSYPAYSQHNHQFTQFPGRDFSTHSTNSAIFSGEGARTNGQADSDGDNHRPNNLNGISEDSGRTVFNNLSVQVDQAGELDNPGSSVLAHFPTAQLYNPMATGFNFVSARGYMGDNNESP</sequence>
<feature type="region of interest" description="Disordered" evidence="12">
    <location>
        <begin position="527"/>
        <end position="594"/>
    </location>
</feature>
<feature type="compositionally biased region" description="Polar residues" evidence="12">
    <location>
        <begin position="527"/>
        <end position="542"/>
    </location>
</feature>
<evidence type="ECO:0000256" key="6">
    <source>
        <dbReference type="ARBA" id="ARBA00023125"/>
    </source>
</evidence>
<feature type="compositionally biased region" description="Polar residues" evidence="12">
    <location>
        <begin position="1295"/>
        <end position="1306"/>
    </location>
</feature>
<keyword evidence="8 9" id="KW-0539">Nucleus</keyword>
<feature type="compositionally biased region" description="Polar residues" evidence="12">
    <location>
        <begin position="203"/>
        <end position="216"/>
    </location>
</feature>
<keyword evidence="6 9" id="KW-0238">DNA-binding</keyword>
<evidence type="ECO:0000256" key="11">
    <source>
        <dbReference type="RuleBase" id="RU000682"/>
    </source>
</evidence>
<dbReference type="SMART" id="SM00389">
    <property type="entry name" value="HOX"/>
    <property type="match status" value="1"/>
</dbReference>
<evidence type="ECO:0000256" key="10">
    <source>
        <dbReference type="PROSITE-ProRule" id="PRU00125"/>
    </source>
</evidence>
<dbReference type="GO" id="GO:0000981">
    <property type="term" value="F:DNA-binding transcription factor activity, RNA polymerase II-specific"/>
    <property type="evidence" value="ECO:0007669"/>
    <property type="project" value="InterPro"/>
</dbReference>
<dbReference type="GO" id="GO:0046872">
    <property type="term" value="F:metal ion binding"/>
    <property type="evidence" value="ECO:0007669"/>
    <property type="project" value="UniProtKB-KW"/>
</dbReference>
<dbReference type="Gene3D" id="2.10.110.10">
    <property type="entry name" value="Cysteine Rich Protein"/>
    <property type="match status" value="2"/>
</dbReference>
<organism evidence="15 16">
    <name type="scientific">Plakobranchus ocellatus</name>
    <dbReference type="NCBI Taxonomy" id="259542"/>
    <lineage>
        <taxon>Eukaryota</taxon>
        <taxon>Metazoa</taxon>
        <taxon>Spiralia</taxon>
        <taxon>Lophotrochozoa</taxon>
        <taxon>Mollusca</taxon>
        <taxon>Gastropoda</taxon>
        <taxon>Heterobranchia</taxon>
        <taxon>Euthyneura</taxon>
        <taxon>Panpulmonata</taxon>
        <taxon>Sacoglossa</taxon>
        <taxon>Placobranchoidea</taxon>
        <taxon>Plakobranchidae</taxon>
        <taxon>Plakobranchus</taxon>
    </lineage>
</organism>
<dbReference type="InterPro" id="IPR017970">
    <property type="entry name" value="Homeobox_CS"/>
</dbReference>
<evidence type="ECO:0000256" key="2">
    <source>
        <dbReference type="ARBA" id="ARBA00022723"/>
    </source>
</evidence>
<evidence type="ECO:0000256" key="12">
    <source>
        <dbReference type="SAM" id="MobiDB-lite"/>
    </source>
</evidence>
<feature type="region of interest" description="Disordered" evidence="12">
    <location>
        <begin position="1043"/>
        <end position="1066"/>
    </location>
</feature>
<dbReference type="SUPFAM" id="SSF57716">
    <property type="entry name" value="Glucocorticoid receptor-like (DNA-binding domain)"/>
    <property type="match status" value="1"/>
</dbReference>
<dbReference type="SMART" id="SM00132">
    <property type="entry name" value="LIM"/>
    <property type="match status" value="2"/>
</dbReference>
<keyword evidence="3" id="KW-0677">Repeat</keyword>
<evidence type="ECO:0000256" key="5">
    <source>
        <dbReference type="ARBA" id="ARBA00023038"/>
    </source>
</evidence>
<dbReference type="PROSITE" id="PS50071">
    <property type="entry name" value="HOMEOBOX_2"/>
    <property type="match status" value="1"/>
</dbReference>
<dbReference type="Gene3D" id="1.10.10.60">
    <property type="entry name" value="Homeodomain-like"/>
    <property type="match status" value="1"/>
</dbReference>